<dbReference type="Proteomes" id="UP001211907">
    <property type="component" value="Unassembled WGS sequence"/>
</dbReference>
<accession>A0AAD5SPF8</accession>
<dbReference type="AlphaFoldDB" id="A0AAD5SPF8"/>
<dbReference type="InterPro" id="IPR036859">
    <property type="entry name" value="CAP-Gly_dom_sf"/>
</dbReference>
<dbReference type="SUPFAM" id="SSF74924">
    <property type="entry name" value="Cap-Gly domain"/>
    <property type="match status" value="1"/>
</dbReference>
<name>A0AAD5SPF8_9FUNG</name>
<reference evidence="3" key="1">
    <citation type="submission" date="2020-05" db="EMBL/GenBank/DDBJ databases">
        <title>Phylogenomic resolution of chytrid fungi.</title>
        <authorList>
            <person name="Stajich J.E."/>
            <person name="Amses K."/>
            <person name="Simmons R."/>
            <person name="Seto K."/>
            <person name="Myers J."/>
            <person name="Bonds A."/>
            <person name="Quandt C.A."/>
            <person name="Barry K."/>
            <person name="Liu P."/>
            <person name="Grigoriev I."/>
            <person name="Longcore J.E."/>
            <person name="James T.Y."/>
        </authorList>
    </citation>
    <scope>NUCLEOTIDE SEQUENCE</scope>
    <source>
        <strain evidence="3">JEL0513</strain>
    </source>
</reference>
<dbReference type="InterPro" id="IPR000938">
    <property type="entry name" value="CAP-Gly_domain"/>
</dbReference>
<feature type="region of interest" description="Disordered" evidence="1">
    <location>
        <begin position="85"/>
        <end position="104"/>
    </location>
</feature>
<proteinExistence type="predicted"/>
<sequence>MNKFKIGDRVKVTHGNNTRHSQGIVRFIGEIESKDGQWIGIELDQSHDGNYYGNNDGSVNNTRYFECKPSAGVFVSATAITAISQQKSGTPTGQRSTPTSSKHNVALSATKFARTRTEFSRSKIPNTVNPPVPDYFNFILPDKEEISIKTRGCTSINDLRKSIIQELNVFYGPHYTTENNIHPVNIHICHVDSVTAIKGSVSINEFW</sequence>
<dbReference type="Gene3D" id="2.30.30.190">
    <property type="entry name" value="CAP Gly-rich-like domain"/>
    <property type="match status" value="1"/>
</dbReference>
<evidence type="ECO:0000313" key="4">
    <source>
        <dbReference type="Proteomes" id="UP001211907"/>
    </source>
</evidence>
<feature type="domain" description="CAP-Gly" evidence="2">
    <location>
        <begin position="29"/>
        <end position="76"/>
    </location>
</feature>
<evidence type="ECO:0000313" key="3">
    <source>
        <dbReference type="EMBL" id="KAJ3087227.1"/>
    </source>
</evidence>
<comment type="caution">
    <text evidence="3">The sequence shown here is derived from an EMBL/GenBank/DDBJ whole genome shotgun (WGS) entry which is preliminary data.</text>
</comment>
<dbReference type="PANTHER" id="PTHR18916">
    <property type="entry name" value="DYNACTIN 1-RELATED MICROTUBULE-BINDING"/>
    <property type="match status" value="1"/>
</dbReference>
<evidence type="ECO:0000259" key="2">
    <source>
        <dbReference type="PROSITE" id="PS50245"/>
    </source>
</evidence>
<dbReference type="PROSITE" id="PS50245">
    <property type="entry name" value="CAP_GLY_2"/>
    <property type="match status" value="1"/>
</dbReference>
<dbReference type="EMBL" id="JADGJH010004105">
    <property type="protein sequence ID" value="KAJ3087227.1"/>
    <property type="molecule type" value="Genomic_DNA"/>
</dbReference>
<organism evidence="3 4">
    <name type="scientific">Physocladia obscura</name>
    <dbReference type="NCBI Taxonomy" id="109957"/>
    <lineage>
        <taxon>Eukaryota</taxon>
        <taxon>Fungi</taxon>
        <taxon>Fungi incertae sedis</taxon>
        <taxon>Chytridiomycota</taxon>
        <taxon>Chytridiomycota incertae sedis</taxon>
        <taxon>Chytridiomycetes</taxon>
        <taxon>Chytridiales</taxon>
        <taxon>Chytriomycetaceae</taxon>
        <taxon>Physocladia</taxon>
    </lineage>
</organism>
<dbReference type="SMART" id="SM01052">
    <property type="entry name" value="CAP_GLY"/>
    <property type="match status" value="1"/>
</dbReference>
<feature type="compositionally biased region" description="Polar residues" evidence="1">
    <location>
        <begin position="85"/>
        <end position="103"/>
    </location>
</feature>
<keyword evidence="4" id="KW-1185">Reference proteome</keyword>
<gene>
    <name evidence="3" type="ORF">HK100_008450</name>
</gene>
<feature type="non-terminal residue" evidence="3">
    <location>
        <position position="207"/>
    </location>
</feature>
<dbReference type="Pfam" id="PF01302">
    <property type="entry name" value="CAP_GLY"/>
    <property type="match status" value="1"/>
</dbReference>
<evidence type="ECO:0000256" key="1">
    <source>
        <dbReference type="SAM" id="MobiDB-lite"/>
    </source>
</evidence>
<protein>
    <recommendedName>
        <fullName evidence="2">CAP-Gly domain-containing protein</fullName>
    </recommendedName>
</protein>
<dbReference type="PANTHER" id="PTHR18916:SF83">
    <property type="entry name" value="TIP ELONGATION PROTEIN 1"/>
    <property type="match status" value="1"/>
</dbReference>